<gene>
    <name evidence="2" type="ORF">EVAR_20864_1</name>
</gene>
<evidence type="ECO:0000256" key="1">
    <source>
        <dbReference type="SAM" id="MobiDB-lite"/>
    </source>
</evidence>
<evidence type="ECO:0000313" key="2">
    <source>
        <dbReference type="EMBL" id="GBP30415.1"/>
    </source>
</evidence>
<reference evidence="2 3" key="1">
    <citation type="journal article" date="2019" name="Commun. Biol.">
        <title>The bagworm genome reveals a unique fibroin gene that provides high tensile strength.</title>
        <authorList>
            <person name="Kono N."/>
            <person name="Nakamura H."/>
            <person name="Ohtoshi R."/>
            <person name="Tomita M."/>
            <person name="Numata K."/>
            <person name="Arakawa K."/>
        </authorList>
    </citation>
    <scope>NUCLEOTIDE SEQUENCE [LARGE SCALE GENOMIC DNA]</scope>
</reference>
<dbReference type="EMBL" id="BGZK01000233">
    <property type="protein sequence ID" value="GBP30415.1"/>
    <property type="molecule type" value="Genomic_DNA"/>
</dbReference>
<keyword evidence="3" id="KW-1185">Reference proteome</keyword>
<organism evidence="2 3">
    <name type="scientific">Eumeta variegata</name>
    <name type="common">Bagworm moth</name>
    <name type="synonym">Eumeta japonica</name>
    <dbReference type="NCBI Taxonomy" id="151549"/>
    <lineage>
        <taxon>Eukaryota</taxon>
        <taxon>Metazoa</taxon>
        <taxon>Ecdysozoa</taxon>
        <taxon>Arthropoda</taxon>
        <taxon>Hexapoda</taxon>
        <taxon>Insecta</taxon>
        <taxon>Pterygota</taxon>
        <taxon>Neoptera</taxon>
        <taxon>Endopterygota</taxon>
        <taxon>Lepidoptera</taxon>
        <taxon>Glossata</taxon>
        <taxon>Ditrysia</taxon>
        <taxon>Tineoidea</taxon>
        <taxon>Psychidae</taxon>
        <taxon>Oiketicinae</taxon>
        <taxon>Eumeta</taxon>
    </lineage>
</organism>
<name>A0A4C1UVF1_EUMVA</name>
<comment type="caution">
    <text evidence="2">The sequence shown here is derived from an EMBL/GenBank/DDBJ whole genome shotgun (WGS) entry which is preliminary data.</text>
</comment>
<sequence>MDHKRMQAIGKNFRLICVTLVCRSFIEASSQTQFWNSATIATRADSNIKAKYPGRRRAGRARDRPGVEPGPRRASRSRRSCGPVLHFTRNTDICFSLFELTAVPMIRRRTKGDGRDNRCLRNALWRDAHDET</sequence>
<accession>A0A4C1UVF1</accession>
<proteinExistence type="predicted"/>
<dbReference type="AlphaFoldDB" id="A0A4C1UVF1"/>
<dbReference type="Proteomes" id="UP000299102">
    <property type="component" value="Unassembled WGS sequence"/>
</dbReference>
<evidence type="ECO:0000313" key="3">
    <source>
        <dbReference type="Proteomes" id="UP000299102"/>
    </source>
</evidence>
<protein>
    <submittedName>
        <fullName evidence="2">Uncharacterized protein</fullName>
    </submittedName>
</protein>
<feature type="region of interest" description="Disordered" evidence="1">
    <location>
        <begin position="46"/>
        <end position="81"/>
    </location>
</feature>